<feature type="compositionally biased region" description="Basic and acidic residues" evidence="1">
    <location>
        <begin position="34"/>
        <end position="48"/>
    </location>
</feature>
<dbReference type="AlphaFoldDB" id="A0A0D0D666"/>
<dbReference type="EMBL" id="KN830919">
    <property type="protein sequence ID" value="KIK72360.1"/>
    <property type="molecule type" value="Genomic_DNA"/>
</dbReference>
<reference evidence="3" key="2">
    <citation type="submission" date="2015-01" db="EMBL/GenBank/DDBJ databases">
        <title>Evolutionary Origins and Diversification of the Mycorrhizal Mutualists.</title>
        <authorList>
            <consortium name="DOE Joint Genome Institute"/>
            <consortium name="Mycorrhizal Genomics Consortium"/>
            <person name="Kohler A."/>
            <person name="Kuo A."/>
            <person name="Nagy L.G."/>
            <person name="Floudas D."/>
            <person name="Copeland A."/>
            <person name="Barry K.W."/>
            <person name="Cichocki N."/>
            <person name="Veneault-Fourrey C."/>
            <person name="LaButti K."/>
            <person name="Lindquist E.A."/>
            <person name="Lipzen A."/>
            <person name="Lundell T."/>
            <person name="Morin E."/>
            <person name="Murat C."/>
            <person name="Riley R."/>
            <person name="Ohm R."/>
            <person name="Sun H."/>
            <person name="Tunlid A."/>
            <person name="Henrissat B."/>
            <person name="Grigoriev I.V."/>
            <person name="Hibbett D.S."/>
            <person name="Martin F."/>
        </authorList>
    </citation>
    <scope>NUCLEOTIDE SEQUENCE [LARGE SCALE GENOMIC DNA]</scope>
    <source>
        <strain evidence="3">Ve08.2h10</strain>
    </source>
</reference>
<evidence type="ECO:0000313" key="3">
    <source>
        <dbReference type="Proteomes" id="UP000054538"/>
    </source>
</evidence>
<organism evidence="2 3">
    <name type="scientific">Paxillus rubicundulus Ve08.2h10</name>
    <dbReference type="NCBI Taxonomy" id="930991"/>
    <lineage>
        <taxon>Eukaryota</taxon>
        <taxon>Fungi</taxon>
        <taxon>Dikarya</taxon>
        <taxon>Basidiomycota</taxon>
        <taxon>Agaricomycotina</taxon>
        <taxon>Agaricomycetes</taxon>
        <taxon>Agaricomycetidae</taxon>
        <taxon>Boletales</taxon>
        <taxon>Paxilineae</taxon>
        <taxon>Paxillaceae</taxon>
        <taxon>Paxillus</taxon>
    </lineage>
</organism>
<proteinExistence type="predicted"/>
<feature type="compositionally biased region" description="Polar residues" evidence="1">
    <location>
        <begin position="19"/>
        <end position="33"/>
    </location>
</feature>
<evidence type="ECO:0000256" key="1">
    <source>
        <dbReference type="SAM" id="MobiDB-lite"/>
    </source>
</evidence>
<dbReference type="Proteomes" id="UP000054538">
    <property type="component" value="Unassembled WGS sequence"/>
</dbReference>
<reference evidence="2 3" key="1">
    <citation type="submission" date="2014-04" db="EMBL/GenBank/DDBJ databases">
        <authorList>
            <consortium name="DOE Joint Genome Institute"/>
            <person name="Kuo A."/>
            <person name="Kohler A."/>
            <person name="Jargeat P."/>
            <person name="Nagy L.G."/>
            <person name="Floudas D."/>
            <person name="Copeland A."/>
            <person name="Barry K.W."/>
            <person name="Cichocki N."/>
            <person name="Veneault-Fourrey C."/>
            <person name="LaButti K."/>
            <person name="Lindquist E.A."/>
            <person name="Lipzen A."/>
            <person name="Lundell T."/>
            <person name="Morin E."/>
            <person name="Murat C."/>
            <person name="Sun H."/>
            <person name="Tunlid A."/>
            <person name="Henrissat B."/>
            <person name="Grigoriev I.V."/>
            <person name="Hibbett D.S."/>
            <person name="Martin F."/>
            <person name="Nordberg H.P."/>
            <person name="Cantor M.N."/>
            <person name="Hua S.X."/>
        </authorList>
    </citation>
    <scope>NUCLEOTIDE SEQUENCE [LARGE SCALE GENOMIC DNA]</scope>
    <source>
        <strain evidence="2 3">Ve08.2h10</strain>
    </source>
</reference>
<sequence>MDSEQALQLRGRGKAEVQTLGSWESGGTNSRSQESGDRNSDVPEKRNNLVRKGEAIIHYADNMVADILTKPLIQEQH</sequence>
<dbReference type="InParanoid" id="A0A0D0D666"/>
<gene>
    <name evidence="2" type="ORF">PAXRUDRAFT_22079</name>
</gene>
<protein>
    <submittedName>
        <fullName evidence="2">Uncharacterized protein</fullName>
    </submittedName>
</protein>
<evidence type="ECO:0000313" key="2">
    <source>
        <dbReference type="EMBL" id="KIK72360.1"/>
    </source>
</evidence>
<feature type="region of interest" description="Disordered" evidence="1">
    <location>
        <begin position="1"/>
        <end position="48"/>
    </location>
</feature>
<name>A0A0D0D666_9AGAM</name>
<accession>A0A0D0D666</accession>
<keyword evidence="3" id="KW-1185">Reference proteome</keyword>
<dbReference type="HOGENOM" id="CLU_2638803_0_0_1"/>